<name>A0ABN9QEF3_9DINO</name>
<keyword evidence="1" id="KW-0812">Transmembrane</keyword>
<dbReference type="Proteomes" id="UP001189429">
    <property type="component" value="Unassembled WGS sequence"/>
</dbReference>
<keyword evidence="1" id="KW-0472">Membrane</keyword>
<gene>
    <name evidence="2" type="ORF">PCOR1329_LOCUS10981</name>
</gene>
<accession>A0ABN9QEF3</accession>
<keyword evidence="1" id="KW-1133">Transmembrane helix</keyword>
<evidence type="ECO:0000256" key="1">
    <source>
        <dbReference type="SAM" id="Phobius"/>
    </source>
</evidence>
<proteinExistence type="predicted"/>
<evidence type="ECO:0000313" key="3">
    <source>
        <dbReference type="Proteomes" id="UP001189429"/>
    </source>
</evidence>
<sequence length="116" mass="12380">MDVHAALLLNGAVIVALPVSLVNTRFAMLCSVALLVIDMTLRKVAFVALLVSRMAVQAVLLLCSSVCSSLCSCHFGRQNSQAVLRRGFRPLCCCGVRTTALHSGAGQVKRCSETRC</sequence>
<evidence type="ECO:0000313" key="2">
    <source>
        <dbReference type="EMBL" id="CAK0804051.1"/>
    </source>
</evidence>
<feature type="transmembrane region" description="Helical" evidence="1">
    <location>
        <begin position="44"/>
        <end position="62"/>
    </location>
</feature>
<organism evidence="2 3">
    <name type="scientific">Prorocentrum cordatum</name>
    <dbReference type="NCBI Taxonomy" id="2364126"/>
    <lineage>
        <taxon>Eukaryota</taxon>
        <taxon>Sar</taxon>
        <taxon>Alveolata</taxon>
        <taxon>Dinophyceae</taxon>
        <taxon>Prorocentrales</taxon>
        <taxon>Prorocentraceae</taxon>
        <taxon>Prorocentrum</taxon>
    </lineage>
</organism>
<dbReference type="EMBL" id="CAUYUJ010003136">
    <property type="protein sequence ID" value="CAK0804051.1"/>
    <property type="molecule type" value="Genomic_DNA"/>
</dbReference>
<reference evidence="2" key="1">
    <citation type="submission" date="2023-10" db="EMBL/GenBank/DDBJ databases">
        <authorList>
            <person name="Chen Y."/>
            <person name="Shah S."/>
            <person name="Dougan E. K."/>
            <person name="Thang M."/>
            <person name="Chan C."/>
        </authorList>
    </citation>
    <scope>NUCLEOTIDE SEQUENCE [LARGE SCALE GENOMIC DNA]</scope>
</reference>
<keyword evidence="3" id="KW-1185">Reference proteome</keyword>
<protein>
    <submittedName>
        <fullName evidence="2">Uncharacterized protein</fullName>
    </submittedName>
</protein>
<comment type="caution">
    <text evidence="2">The sequence shown here is derived from an EMBL/GenBank/DDBJ whole genome shotgun (WGS) entry which is preliminary data.</text>
</comment>
<feature type="transmembrane region" description="Helical" evidence="1">
    <location>
        <begin position="12"/>
        <end position="37"/>
    </location>
</feature>